<dbReference type="EMBL" id="CP000142">
    <property type="protein sequence ID" value="ABA90117.1"/>
    <property type="molecule type" value="Genomic_DNA"/>
</dbReference>
<keyword evidence="2" id="KW-1185">Reference proteome</keyword>
<evidence type="ECO:0000313" key="2">
    <source>
        <dbReference type="Proteomes" id="UP000002534"/>
    </source>
</evidence>
<reference evidence="2" key="1">
    <citation type="submission" date="2005-10" db="EMBL/GenBank/DDBJ databases">
        <title>Complete sequence of Pelobacter carbinolicus DSM 2380.</title>
        <authorList>
            <person name="Copeland A."/>
            <person name="Lucas S."/>
            <person name="Lapidus A."/>
            <person name="Barry K."/>
            <person name="Detter J.C."/>
            <person name="Glavina T."/>
            <person name="Hammon N."/>
            <person name="Israni S."/>
            <person name="Pitluck S."/>
            <person name="Chertkov O."/>
            <person name="Schmutz J."/>
            <person name="Larimer F."/>
            <person name="Land M."/>
            <person name="Kyrpides N."/>
            <person name="Ivanova N."/>
            <person name="Richardson P."/>
        </authorList>
    </citation>
    <scope>NUCLEOTIDE SEQUENCE [LARGE SCALE GENOMIC DNA]</scope>
    <source>
        <strain evidence="2">DSM 2380 / NBRC 103641 / GraBd1</strain>
    </source>
</reference>
<dbReference type="eggNOG" id="ENOG50347FB">
    <property type="taxonomic scope" value="Bacteria"/>
</dbReference>
<dbReference type="OrthoDB" id="47399at2"/>
<dbReference type="KEGG" id="pca:Pcar_2882"/>
<name>Q3A0J0_SYNC1</name>
<organism evidence="1 2">
    <name type="scientific">Syntrophotalea carbinolica (strain DSM 2380 / NBRC 103641 / GraBd1)</name>
    <name type="common">Pelobacter carbinolicus</name>
    <dbReference type="NCBI Taxonomy" id="338963"/>
    <lineage>
        <taxon>Bacteria</taxon>
        <taxon>Pseudomonadati</taxon>
        <taxon>Thermodesulfobacteriota</taxon>
        <taxon>Desulfuromonadia</taxon>
        <taxon>Desulfuromonadales</taxon>
        <taxon>Syntrophotaleaceae</taxon>
        <taxon>Syntrophotalea</taxon>
    </lineage>
</organism>
<evidence type="ECO:0000313" key="1">
    <source>
        <dbReference type="EMBL" id="ABA90117.1"/>
    </source>
</evidence>
<accession>Q3A0J0</accession>
<evidence type="ECO:0008006" key="3">
    <source>
        <dbReference type="Google" id="ProtNLM"/>
    </source>
</evidence>
<reference evidence="1 2" key="2">
    <citation type="journal article" date="2012" name="BMC Genomics">
        <title>The genome of Pelobacter carbinolicus reveals surprising metabolic capabilities and physiological features.</title>
        <authorList>
            <person name="Aklujkar M."/>
            <person name="Haveman S.A."/>
            <person name="Didonato R.Jr."/>
            <person name="Chertkov O."/>
            <person name="Han C.S."/>
            <person name="Land M.L."/>
            <person name="Brown P."/>
            <person name="Lovley D.R."/>
        </authorList>
    </citation>
    <scope>NUCLEOTIDE SEQUENCE [LARGE SCALE GENOMIC DNA]</scope>
    <source>
        <strain evidence="2">DSM 2380 / NBRC 103641 / GraBd1</strain>
    </source>
</reference>
<sequence>MLAGQRDTLDFSLCRECGGRCCQGSPGIWVDPERFFGLFFPGQRLTLAQLRGELPALGLVLWEKTGVPIPAPRSVVSGCSFHGATGCSLPLAQRPCQCLALIPVKQTLEQAQGCLCRLPEAYNMDVAKRRWQQYWQTV</sequence>
<gene>
    <name evidence="1" type="ordered locus">Pcar_2882</name>
</gene>
<proteinExistence type="predicted"/>
<dbReference type="Proteomes" id="UP000002534">
    <property type="component" value="Chromosome"/>
</dbReference>
<dbReference type="AlphaFoldDB" id="Q3A0J0"/>
<dbReference type="HOGENOM" id="CLU_1728666_0_0_7"/>
<protein>
    <recommendedName>
        <fullName evidence="3">YkgJ family cysteine cluster protein</fullName>
    </recommendedName>
</protein>